<feature type="compositionally biased region" description="Basic and acidic residues" evidence="1">
    <location>
        <begin position="249"/>
        <end position="261"/>
    </location>
</feature>
<dbReference type="EMBL" id="JAAIUW010000006">
    <property type="protein sequence ID" value="KAF7826562.1"/>
    <property type="molecule type" value="Genomic_DNA"/>
</dbReference>
<dbReference type="SUPFAM" id="SSF53098">
    <property type="entry name" value="Ribonuclease H-like"/>
    <property type="match status" value="1"/>
</dbReference>
<keyword evidence="3" id="KW-1185">Reference proteome</keyword>
<dbReference type="PANTHER" id="PTHR35317">
    <property type="entry name" value="OS04G0629600 PROTEIN"/>
    <property type="match status" value="1"/>
</dbReference>
<dbReference type="AlphaFoldDB" id="A0A834TRE0"/>
<dbReference type="PANTHER" id="PTHR35317:SF35">
    <property type="entry name" value="DUF4219 DOMAIN-CONTAINING PROTEIN"/>
    <property type="match status" value="1"/>
</dbReference>
<reference evidence="2" key="1">
    <citation type="submission" date="2020-09" db="EMBL/GenBank/DDBJ databases">
        <title>Genome-Enabled Discovery of Anthraquinone Biosynthesis in Senna tora.</title>
        <authorList>
            <person name="Kang S.-H."/>
            <person name="Pandey R.P."/>
            <person name="Lee C.-M."/>
            <person name="Sim J.-S."/>
            <person name="Jeong J.-T."/>
            <person name="Choi B.-S."/>
            <person name="Jung M."/>
            <person name="Ginzburg D."/>
            <person name="Zhao K."/>
            <person name="Won S.Y."/>
            <person name="Oh T.-J."/>
            <person name="Yu Y."/>
            <person name="Kim N.-H."/>
            <person name="Lee O.R."/>
            <person name="Lee T.-H."/>
            <person name="Bashyal P."/>
            <person name="Kim T.-S."/>
            <person name="Lee W.-H."/>
            <person name="Kawkins C."/>
            <person name="Kim C.-K."/>
            <person name="Kim J.S."/>
            <person name="Ahn B.O."/>
            <person name="Rhee S.Y."/>
            <person name="Sohng J.K."/>
        </authorList>
    </citation>
    <scope>NUCLEOTIDE SEQUENCE</scope>
    <source>
        <tissue evidence="2">Leaf</tissue>
    </source>
</reference>
<dbReference type="Pfam" id="PF14223">
    <property type="entry name" value="Retrotran_gag_2"/>
    <property type="match status" value="1"/>
</dbReference>
<accession>A0A834TRE0</accession>
<dbReference type="InterPro" id="IPR012337">
    <property type="entry name" value="RNaseH-like_sf"/>
</dbReference>
<evidence type="ECO:0000313" key="2">
    <source>
        <dbReference type="EMBL" id="KAF7826562.1"/>
    </source>
</evidence>
<feature type="compositionally biased region" description="Gly residues" evidence="1">
    <location>
        <begin position="224"/>
        <end position="240"/>
    </location>
</feature>
<feature type="compositionally biased region" description="Basic and acidic residues" evidence="1">
    <location>
        <begin position="196"/>
        <end position="210"/>
    </location>
</feature>
<dbReference type="CDD" id="cd09272">
    <property type="entry name" value="RNase_HI_RT_Ty1"/>
    <property type="match status" value="1"/>
</dbReference>
<name>A0A834TRE0_9FABA</name>
<evidence type="ECO:0000313" key="3">
    <source>
        <dbReference type="Proteomes" id="UP000634136"/>
    </source>
</evidence>
<dbReference type="OrthoDB" id="8063676at2759"/>
<proteinExistence type="predicted"/>
<comment type="caution">
    <text evidence="2">The sequence shown here is derived from an EMBL/GenBank/DDBJ whole genome shotgun (WGS) entry which is preliminary data.</text>
</comment>
<gene>
    <name evidence="2" type="ORF">G2W53_017726</name>
</gene>
<dbReference type="Proteomes" id="UP000634136">
    <property type="component" value="Unassembled WGS sequence"/>
</dbReference>
<evidence type="ECO:0000256" key="1">
    <source>
        <dbReference type="SAM" id="MobiDB-lite"/>
    </source>
</evidence>
<sequence>MAANEGSVNMYQPMILIFNCENYEFWSIKMKTLFKSQYLWDLVEQGFADPDEEGKLKENRKKDSKALFLIQHALHDSVFSRIIGANMSKSAWSTLQKEFQGSSKVIVVKLQTLRRDFLTLFMNNGESFQAFLSKVSTIVSQMRSFGEKISDQKIVEKVLRSLTLKFDHVVAAIEESKDLSVFSFDDLMGSLQAHEARMNRSHDKGEEKAFQVKGESSNYSNKGAGRGQGKNGSNGKGGFQDKGNTSLDKQPESQRSEEQKNYKNVQCHYWKKYGHVKANFFKRQKHQASYAEETKEGKEESLFMARYDDASVATGVWFLDSGYSNHMTVLQNITLVQPSESYAMWLERLIMGFGSLEDRKSTSGCIFHLGSVAVTWISKKQATATLSSTEAEYIAATSAACQADTRRSIVPTIVLGEQRPGPFAKFLEECGITPQYTMRGSPTINDVAERRIRMLKDMLAFDHVCIHVGGRALIDKLEKNLHRRSLQYDSPPIRKPAVELDLVGRFSGVMRMVMVKDRRANWWVISELEG</sequence>
<protein>
    <submittedName>
        <fullName evidence="2">Retrovirus-related Pol polyprotein from transposon TNT 1-94</fullName>
    </submittedName>
</protein>
<organism evidence="2 3">
    <name type="scientific">Senna tora</name>
    <dbReference type="NCBI Taxonomy" id="362788"/>
    <lineage>
        <taxon>Eukaryota</taxon>
        <taxon>Viridiplantae</taxon>
        <taxon>Streptophyta</taxon>
        <taxon>Embryophyta</taxon>
        <taxon>Tracheophyta</taxon>
        <taxon>Spermatophyta</taxon>
        <taxon>Magnoliopsida</taxon>
        <taxon>eudicotyledons</taxon>
        <taxon>Gunneridae</taxon>
        <taxon>Pentapetalae</taxon>
        <taxon>rosids</taxon>
        <taxon>fabids</taxon>
        <taxon>Fabales</taxon>
        <taxon>Fabaceae</taxon>
        <taxon>Caesalpinioideae</taxon>
        <taxon>Cassia clade</taxon>
        <taxon>Senna</taxon>
    </lineage>
</organism>
<feature type="region of interest" description="Disordered" evidence="1">
    <location>
        <begin position="196"/>
        <end position="261"/>
    </location>
</feature>